<evidence type="ECO:0000256" key="2">
    <source>
        <dbReference type="ARBA" id="ARBA00009592"/>
    </source>
</evidence>
<keyword evidence="6 12" id="KW-0732">Signal</keyword>
<feature type="compositionally biased region" description="Polar residues" evidence="11">
    <location>
        <begin position="289"/>
        <end position="298"/>
    </location>
</feature>
<dbReference type="GO" id="GO:0012505">
    <property type="term" value="C:endomembrane system"/>
    <property type="evidence" value="ECO:0007669"/>
    <property type="project" value="UniProtKB-SubCell"/>
</dbReference>
<feature type="compositionally biased region" description="Polar residues" evidence="11">
    <location>
        <begin position="565"/>
        <end position="634"/>
    </location>
</feature>
<evidence type="ECO:0000256" key="3">
    <source>
        <dbReference type="ARBA" id="ARBA00022475"/>
    </source>
</evidence>
<feature type="compositionally biased region" description="Low complexity" evidence="11">
    <location>
        <begin position="635"/>
        <end position="661"/>
    </location>
</feature>
<evidence type="ECO:0000256" key="10">
    <source>
        <dbReference type="ARBA" id="ARBA00037847"/>
    </source>
</evidence>
<evidence type="ECO:0000256" key="5">
    <source>
        <dbReference type="ARBA" id="ARBA00022692"/>
    </source>
</evidence>
<feature type="compositionally biased region" description="Low complexity" evidence="11">
    <location>
        <begin position="462"/>
        <end position="497"/>
    </location>
</feature>
<dbReference type="PANTHER" id="PTHR48062">
    <property type="entry name" value="RECEPTOR-LIKE PROTEIN 14"/>
    <property type="match status" value="1"/>
</dbReference>
<dbReference type="InterPro" id="IPR001611">
    <property type="entry name" value="Leu-rich_rpt"/>
</dbReference>
<dbReference type="Pfam" id="PF00560">
    <property type="entry name" value="LRR_1"/>
    <property type="match status" value="1"/>
</dbReference>
<keyword evidence="14" id="KW-1185">Reference proteome</keyword>
<dbReference type="GO" id="GO:0005886">
    <property type="term" value="C:plasma membrane"/>
    <property type="evidence" value="ECO:0007669"/>
    <property type="project" value="UniProtKB-SubCell"/>
</dbReference>
<protein>
    <submittedName>
        <fullName evidence="13">Uncharacterized protein</fullName>
    </submittedName>
</protein>
<accession>A0AAD3H426</accession>
<feature type="compositionally biased region" description="Low complexity" evidence="11">
    <location>
        <begin position="314"/>
        <end position="375"/>
    </location>
</feature>
<dbReference type="AlphaFoldDB" id="A0AAD3H426"/>
<evidence type="ECO:0000256" key="7">
    <source>
        <dbReference type="ARBA" id="ARBA00022737"/>
    </source>
</evidence>
<evidence type="ECO:0000256" key="1">
    <source>
        <dbReference type="ARBA" id="ARBA00004236"/>
    </source>
</evidence>
<feature type="region of interest" description="Disordered" evidence="11">
    <location>
        <begin position="286"/>
        <end position="500"/>
    </location>
</feature>
<feature type="compositionally biased region" description="Polar residues" evidence="11">
    <location>
        <begin position="381"/>
        <end position="404"/>
    </location>
</feature>
<keyword evidence="5" id="KW-0812">Transmembrane</keyword>
<dbReference type="FunFam" id="3.80.10.10:FF:000041">
    <property type="entry name" value="LRR receptor-like serine/threonine-protein kinase ERECTA"/>
    <property type="match status" value="1"/>
</dbReference>
<dbReference type="Gene3D" id="3.80.10.10">
    <property type="entry name" value="Ribonuclease Inhibitor"/>
    <property type="match status" value="2"/>
</dbReference>
<dbReference type="EMBL" id="BLLK01000038">
    <property type="protein sequence ID" value="GFH49610.1"/>
    <property type="molecule type" value="Genomic_DNA"/>
</dbReference>
<dbReference type="Proteomes" id="UP001054902">
    <property type="component" value="Unassembled WGS sequence"/>
</dbReference>
<dbReference type="PANTHER" id="PTHR48062:SF52">
    <property type="entry name" value="RECEPTOR-LIKE PROTEIN 8-RELATED"/>
    <property type="match status" value="1"/>
</dbReference>
<feature type="compositionally biased region" description="Polar residues" evidence="11">
    <location>
        <begin position="135"/>
        <end position="150"/>
    </location>
</feature>
<comment type="subcellular location">
    <subcellularLocation>
        <location evidence="1">Cell membrane</location>
    </subcellularLocation>
    <subcellularLocation>
        <location evidence="10">Endomembrane system</location>
        <topology evidence="10">Single-pass membrane protein</topology>
    </subcellularLocation>
</comment>
<gene>
    <name evidence="13" type="ORF">CTEN210_06086</name>
</gene>
<feature type="chain" id="PRO_5042280194" evidence="12">
    <location>
        <begin position="18"/>
        <end position="976"/>
    </location>
</feature>
<proteinExistence type="inferred from homology"/>
<keyword evidence="8" id="KW-1133">Transmembrane helix</keyword>
<evidence type="ECO:0000256" key="12">
    <source>
        <dbReference type="SAM" id="SignalP"/>
    </source>
</evidence>
<evidence type="ECO:0000256" key="11">
    <source>
        <dbReference type="SAM" id="MobiDB-lite"/>
    </source>
</evidence>
<name>A0AAD3H426_9STRA</name>
<organism evidence="13 14">
    <name type="scientific">Chaetoceros tenuissimus</name>
    <dbReference type="NCBI Taxonomy" id="426638"/>
    <lineage>
        <taxon>Eukaryota</taxon>
        <taxon>Sar</taxon>
        <taxon>Stramenopiles</taxon>
        <taxon>Ochrophyta</taxon>
        <taxon>Bacillariophyta</taxon>
        <taxon>Coscinodiscophyceae</taxon>
        <taxon>Chaetocerotophycidae</taxon>
        <taxon>Chaetocerotales</taxon>
        <taxon>Chaetocerotaceae</taxon>
        <taxon>Chaetoceros</taxon>
    </lineage>
</organism>
<evidence type="ECO:0000256" key="9">
    <source>
        <dbReference type="ARBA" id="ARBA00023136"/>
    </source>
</evidence>
<evidence type="ECO:0000313" key="13">
    <source>
        <dbReference type="EMBL" id="GFH49610.1"/>
    </source>
</evidence>
<keyword evidence="9" id="KW-0472">Membrane</keyword>
<sequence>MNKILLLLALLLAVTSAFDTTTRVRGRRTRKMVAKGQKVHGKKQTTPSTKYPVKKGKSSKSSKAPTVEAASGVAVDVSEREVRRDTSLPFLYKHAESLEDLEMLRKNSDAPSPTPTVFFPEKSSASEASSPSPTIIKNASTKAPTITSKHPSLLKDGDEDCSPVSYTQPDEREYVCANDESYESPFNGSCGCELFEGTDCNAWIALLNETQVAEIWTRCPESCGACSTEKGLLCSDDPTYRNPMNENIGCGLFDNNCDGEPWIWSFTESQIAEAITRCPISCGVPCPKASSSTPSSVPTERDSSRPTNEASDFPSLVPSSPPSVVDTSPPSQQHSLSPSNLLSSIPSSAHSNMPSSSPSLKPSFTPTGTPSFFPTKAPSFKPSNTYTDRPSNSPSSAPTVSASDFPSALPSLHLSEPPSEVHSSHPTSMDSSAPTIEFSTIPTEMHTNSPSASPSVKVSETPSLGPSVRSSSSPSTFASNKPSMTHSNVPSVSSSPSQCLDDPTYRSPINTNFNCDIYCGTDCFSWAPLFNYNNTQLKEIFVRCPDACNVPCDFDFDDAYSSPPSSLPTSFRSGSPTDAKSSHPSLKASNTPTTAPTLASSQNPSKINSSRPTIDTTLVPSTPPTNTFSSLPTVSASQMPSLSASFSPSSRPSGSPSVFPSETLSNQPSASPSQEPSGGPSVSRPCNLSDQDRTKDMMKILEAYVSDSLSLLDLNTPQGKAFDWLVNDDKAQLCPNENYLCPDRLTQRFALAVIYFSTGGEQWNSCFRSDIACGIGGEGTPFNGDYSFLNEVHECQWAGIGCNSQQCATVINWENNNVVGQIPSEIGLLKHLRYWAMEQGGLAGTIPSSVSKLEKLLLLDLDFNMLTGTLPSEIFSLTNLLELDLNNNTLSGSIDGIQNLSELTFLQLHSNSFTGEIPSSFGNLKRLERMTSYDTFLVGGVPPEICWNKVGNETSGGALARLHANCPCSCCENACP</sequence>
<feature type="compositionally biased region" description="Low complexity" evidence="11">
    <location>
        <begin position="120"/>
        <end position="133"/>
    </location>
</feature>
<feature type="compositionally biased region" description="Polar residues" evidence="11">
    <location>
        <begin position="662"/>
        <end position="676"/>
    </location>
</feature>
<feature type="region of interest" description="Disordered" evidence="11">
    <location>
        <begin position="35"/>
        <end position="68"/>
    </location>
</feature>
<feature type="region of interest" description="Disordered" evidence="11">
    <location>
        <begin position="565"/>
        <end position="690"/>
    </location>
</feature>
<keyword evidence="4" id="KW-0433">Leucine-rich repeat</keyword>
<feature type="signal peptide" evidence="12">
    <location>
        <begin position="1"/>
        <end position="17"/>
    </location>
</feature>
<evidence type="ECO:0000256" key="4">
    <source>
        <dbReference type="ARBA" id="ARBA00022614"/>
    </source>
</evidence>
<dbReference type="InterPro" id="IPR032675">
    <property type="entry name" value="LRR_dom_sf"/>
</dbReference>
<keyword evidence="7" id="KW-0677">Repeat</keyword>
<feature type="region of interest" description="Disordered" evidence="11">
    <location>
        <begin position="106"/>
        <end position="161"/>
    </location>
</feature>
<comment type="caution">
    <text evidence="13">The sequence shown here is derived from an EMBL/GenBank/DDBJ whole genome shotgun (WGS) entry which is preliminary data.</text>
</comment>
<dbReference type="InterPro" id="IPR051502">
    <property type="entry name" value="RLP_Defense_Trigger"/>
</dbReference>
<evidence type="ECO:0000256" key="8">
    <source>
        <dbReference type="ARBA" id="ARBA00022989"/>
    </source>
</evidence>
<dbReference type="PROSITE" id="PS51450">
    <property type="entry name" value="LRR"/>
    <property type="match status" value="1"/>
</dbReference>
<comment type="similarity">
    <text evidence="2">Belongs to the RLP family.</text>
</comment>
<reference evidence="13 14" key="1">
    <citation type="journal article" date="2021" name="Sci. Rep.">
        <title>The genome of the diatom Chaetoceros tenuissimus carries an ancient integrated fragment of an extant virus.</title>
        <authorList>
            <person name="Hongo Y."/>
            <person name="Kimura K."/>
            <person name="Takaki Y."/>
            <person name="Yoshida Y."/>
            <person name="Baba S."/>
            <person name="Kobayashi G."/>
            <person name="Nagasaki K."/>
            <person name="Hano T."/>
            <person name="Tomaru Y."/>
        </authorList>
    </citation>
    <scope>NUCLEOTIDE SEQUENCE [LARGE SCALE GENOMIC DNA]</scope>
    <source>
        <strain evidence="13 14">NIES-3715</strain>
    </source>
</reference>
<evidence type="ECO:0000313" key="14">
    <source>
        <dbReference type="Proteomes" id="UP001054902"/>
    </source>
</evidence>
<feature type="compositionally biased region" description="Polar residues" evidence="11">
    <location>
        <begin position="429"/>
        <end position="461"/>
    </location>
</feature>
<keyword evidence="3" id="KW-1003">Cell membrane</keyword>
<evidence type="ECO:0000256" key="6">
    <source>
        <dbReference type="ARBA" id="ARBA00022729"/>
    </source>
</evidence>
<dbReference type="SUPFAM" id="SSF52058">
    <property type="entry name" value="L domain-like"/>
    <property type="match status" value="1"/>
</dbReference>
<feature type="compositionally biased region" description="Low complexity" evidence="11">
    <location>
        <begin position="413"/>
        <end position="428"/>
    </location>
</feature>